<dbReference type="RefSeq" id="WP_245126838.1">
    <property type="nucleotide sequence ID" value="NZ_CP095064.1"/>
</dbReference>
<dbReference type="Proteomes" id="UP000830401">
    <property type="component" value="Plasmid unnamed3"/>
</dbReference>
<reference evidence="1" key="1">
    <citation type="submission" date="2022-04" db="EMBL/GenBank/DDBJ databases">
        <title>Hymenobacter sp. isolated from the air.</title>
        <authorList>
            <person name="Won M."/>
            <person name="Lee C.-M."/>
            <person name="Woen H.-Y."/>
            <person name="Kwon S.-W."/>
        </authorList>
    </citation>
    <scope>NUCLEOTIDE SEQUENCE</scope>
    <source>
        <strain evidence="1">5420S-77</strain>
        <plasmid evidence="1">unnamed3</plasmid>
    </source>
</reference>
<geneLocation type="plasmid" evidence="1 2">
    <name>unnamed3</name>
</geneLocation>
<name>A0ABY4GFH7_9BACT</name>
<gene>
    <name evidence="1" type="ORF">MUN86_26645</name>
</gene>
<organism evidence="1 2">
    <name type="scientific">Hymenobacter volaticus</name>
    <dbReference type="NCBI Taxonomy" id="2932254"/>
    <lineage>
        <taxon>Bacteria</taxon>
        <taxon>Pseudomonadati</taxon>
        <taxon>Bacteroidota</taxon>
        <taxon>Cytophagia</taxon>
        <taxon>Cytophagales</taxon>
        <taxon>Hymenobacteraceae</taxon>
        <taxon>Hymenobacter</taxon>
    </lineage>
</organism>
<evidence type="ECO:0000313" key="1">
    <source>
        <dbReference type="EMBL" id="UOQ69084.1"/>
    </source>
</evidence>
<keyword evidence="2" id="KW-1185">Reference proteome</keyword>
<dbReference type="EMBL" id="CP095064">
    <property type="protein sequence ID" value="UOQ69084.1"/>
    <property type="molecule type" value="Genomic_DNA"/>
</dbReference>
<keyword evidence="1" id="KW-0614">Plasmid</keyword>
<evidence type="ECO:0008006" key="3">
    <source>
        <dbReference type="Google" id="ProtNLM"/>
    </source>
</evidence>
<accession>A0ABY4GFH7</accession>
<sequence length="48" mass="5738">MLKKLDAFRIYHEVHTLPDTPHTFPLFTPWFAPTLDYTAAFLDKVFKR</sequence>
<proteinExistence type="predicted"/>
<protein>
    <recommendedName>
        <fullName evidence="3">Alpha/beta hydrolase</fullName>
    </recommendedName>
</protein>
<evidence type="ECO:0000313" key="2">
    <source>
        <dbReference type="Proteomes" id="UP000830401"/>
    </source>
</evidence>